<dbReference type="EMBL" id="JAUKTV010000025">
    <property type="protein sequence ID" value="KAK0702512.1"/>
    <property type="molecule type" value="Genomic_DNA"/>
</dbReference>
<feature type="region of interest" description="Disordered" evidence="3">
    <location>
        <begin position="249"/>
        <end position="301"/>
    </location>
</feature>
<proteinExistence type="inferred from homology"/>
<evidence type="ECO:0000313" key="7">
    <source>
        <dbReference type="EMBL" id="KAK0702512.1"/>
    </source>
</evidence>
<feature type="compositionally biased region" description="Polar residues" evidence="3">
    <location>
        <begin position="708"/>
        <end position="727"/>
    </location>
</feature>
<feature type="compositionally biased region" description="Polar residues" evidence="3">
    <location>
        <begin position="210"/>
        <end position="220"/>
    </location>
</feature>
<evidence type="ECO:0000259" key="4">
    <source>
        <dbReference type="PROSITE" id="PS50055"/>
    </source>
</evidence>
<organism evidence="7 8">
    <name type="scientific">Apiosordaria backusii</name>
    <dbReference type="NCBI Taxonomy" id="314023"/>
    <lineage>
        <taxon>Eukaryota</taxon>
        <taxon>Fungi</taxon>
        <taxon>Dikarya</taxon>
        <taxon>Ascomycota</taxon>
        <taxon>Pezizomycotina</taxon>
        <taxon>Sordariomycetes</taxon>
        <taxon>Sordariomycetidae</taxon>
        <taxon>Sordariales</taxon>
        <taxon>Lasiosphaeriaceae</taxon>
        <taxon>Apiosordaria</taxon>
    </lineage>
</organism>
<dbReference type="PROSITE" id="PS50206">
    <property type="entry name" value="RHODANESE_3"/>
    <property type="match status" value="1"/>
</dbReference>
<feature type="compositionally biased region" description="Polar residues" evidence="3">
    <location>
        <begin position="875"/>
        <end position="897"/>
    </location>
</feature>
<dbReference type="FunFam" id="3.40.250.10:FF:000051">
    <property type="entry name" value="Protein tyrosine phosphatase (Pyp1), putative"/>
    <property type="match status" value="1"/>
</dbReference>
<dbReference type="AlphaFoldDB" id="A0AA39ZRV3"/>
<dbReference type="InterPro" id="IPR000387">
    <property type="entry name" value="Tyr_Pase_dom"/>
</dbReference>
<dbReference type="Gene3D" id="3.90.190.10">
    <property type="entry name" value="Protein tyrosine phosphatase superfamily"/>
    <property type="match status" value="1"/>
</dbReference>
<dbReference type="InterPro" id="IPR000242">
    <property type="entry name" value="PTP_cat"/>
</dbReference>
<gene>
    <name evidence="7" type="ORF">B0T21DRAFT_111386</name>
</gene>
<keyword evidence="8" id="KW-1185">Reference proteome</keyword>
<feature type="domain" description="Tyrosine-protein phosphatase" evidence="4">
    <location>
        <begin position="566"/>
        <end position="1009"/>
    </location>
</feature>
<dbReference type="PROSITE" id="PS50055">
    <property type="entry name" value="TYR_PHOSPHATASE_PTP"/>
    <property type="match status" value="1"/>
</dbReference>
<sequence>MPPEPRANDRASYYTMKTASLATSQPPGHSRTNSQSFFSNKATGTPLSSPRAPHSVGQPYPPKLSPGANPGGVVDARTPSPNYFGLAVDSSADPRDSALLPHDNWSTPTSSVKSFAAAIPKQLPLDANPEFEAFRRQIDANRGRSGFNLSTTHFNITTGGQFAQAASTPSAQQRPRPPRSQTHGSDLPEKPPTRPPLPTEFGSWGPGDNPFQTAAGNGSQRDAAHIAADSRLGTKGLMNPPFFLGLGKPHTPEWDKTNSSMVQGGGRLGRKTETPSPTLGQQGQADRSPTPGNAGPDMIPPAELKDLLQKNKGENVLLLDIRVSPQFAQSRIQGALNLCIPTTLLKRATFNLQKLQQTFQADRDQDKFAKWHTASHLVVYDAASSDRRDATSALNMIKKFTNEGYSGTTSILRGGFNAFVSAYPHLIDRSSTLISPTLSLSGGGPATNGARTNVPPVIGGVMLPSTNEKMDPFFSNIRQNQDLVDGVGQMDVGVPAGLDKDRLPRWLREAIEISDHGKRVSDKFLRIELTEQSRMKLAYAAFASSKNHGPQTESQVRLSGVEQGGKNRYKDILPFEHARVKLQGRPEGACDYVNASHIQARRSHKRYIASQGPLPATFEDFWSVVWDNDVRVIVMLTAESEGGQLKCHPYWKGRDFGPIRLRLLSEKKISLDIDKHRSTSTAPSDEPATASSSEGASTLLEGGRRRANTTTTLPSKAPNSQSGTAQAAETPYVTIRKFALSHAMEPFAPIREITHLHYTSWPDFGAPAQPSHLLALVELANVMQRAALPNDTTVAAPQQQPSHDSGSYFDPSPPFRSDSLATTIQRASYDAPEPAENSRPMLVHCSAGCGRTGAFCTVDSVIDMLKRQRQRQQQHAATQSSPSTVKRCSSNKRTSQDGWDGDDDEGRSKRLARQQDRNPDVDPDGDVAMAMDEGFVVLPRQPAAPPPSQPQANGFPGFGGAEDNIDTAWLEDDGVDLIARTVEDFRGQRLSMVQSLRQFVLCYETVLEWIWRVEESGSAGGSLVGRARGRSGSLAF</sequence>
<feature type="compositionally biased region" description="Low complexity" evidence="3">
    <location>
        <begin position="167"/>
        <end position="182"/>
    </location>
</feature>
<dbReference type="InterPro" id="IPR001763">
    <property type="entry name" value="Rhodanese-like_dom"/>
</dbReference>
<comment type="caution">
    <text evidence="7">The sequence shown here is derived from an EMBL/GenBank/DDBJ whole genome shotgun (WGS) entry which is preliminary data.</text>
</comment>
<dbReference type="CDD" id="cd01446">
    <property type="entry name" value="DSP_MapKP"/>
    <property type="match status" value="1"/>
</dbReference>
<name>A0AA39ZRV3_9PEZI</name>
<feature type="compositionally biased region" description="Polar residues" evidence="3">
    <location>
        <begin position="679"/>
        <end position="696"/>
    </location>
</feature>
<evidence type="ECO:0000259" key="6">
    <source>
        <dbReference type="PROSITE" id="PS50206"/>
    </source>
</evidence>
<evidence type="ECO:0000256" key="2">
    <source>
        <dbReference type="ARBA" id="ARBA00013064"/>
    </source>
</evidence>
<dbReference type="InterPro" id="IPR003595">
    <property type="entry name" value="Tyr_Pase_cat"/>
</dbReference>
<dbReference type="EC" id="3.1.3.48" evidence="2"/>
<feature type="region of interest" description="Disordered" evidence="3">
    <location>
        <begin position="867"/>
        <end position="927"/>
    </location>
</feature>
<dbReference type="Gene3D" id="3.40.250.10">
    <property type="entry name" value="Rhodanese-like domain"/>
    <property type="match status" value="1"/>
</dbReference>
<dbReference type="GO" id="GO:0004725">
    <property type="term" value="F:protein tyrosine phosphatase activity"/>
    <property type="evidence" value="ECO:0007669"/>
    <property type="project" value="UniProtKB-EC"/>
</dbReference>
<dbReference type="InterPro" id="IPR036873">
    <property type="entry name" value="Rhodanese-like_dom_sf"/>
</dbReference>
<feature type="region of interest" description="Disordered" evidence="3">
    <location>
        <begin position="791"/>
        <end position="817"/>
    </location>
</feature>
<dbReference type="SMART" id="SM00194">
    <property type="entry name" value="PTPc"/>
    <property type="match status" value="1"/>
</dbReference>
<feature type="region of interest" description="Disordered" evidence="3">
    <location>
        <begin position="939"/>
        <end position="964"/>
    </location>
</feature>
<feature type="compositionally biased region" description="Polar residues" evidence="3">
    <location>
        <begin position="791"/>
        <end position="805"/>
    </location>
</feature>
<feature type="domain" description="Tyrosine specific protein phosphatases" evidence="5">
    <location>
        <begin position="818"/>
        <end position="861"/>
    </location>
</feature>
<dbReference type="SUPFAM" id="SSF52821">
    <property type="entry name" value="Rhodanese/Cell cycle control phosphatase"/>
    <property type="match status" value="1"/>
</dbReference>
<evidence type="ECO:0000256" key="1">
    <source>
        <dbReference type="ARBA" id="ARBA00009649"/>
    </source>
</evidence>
<dbReference type="InterPro" id="IPR016130">
    <property type="entry name" value="Tyr_Pase_AS"/>
</dbReference>
<feature type="region of interest" description="Disordered" evidence="3">
    <location>
        <begin position="674"/>
        <end position="728"/>
    </location>
</feature>
<dbReference type="InterPro" id="IPR050348">
    <property type="entry name" value="Protein-Tyr_Phosphatase"/>
</dbReference>
<feature type="compositionally biased region" description="Polar residues" evidence="3">
    <location>
        <begin position="15"/>
        <end position="48"/>
    </location>
</feature>
<dbReference type="Pfam" id="PF00102">
    <property type="entry name" value="Y_phosphatase"/>
    <property type="match status" value="3"/>
</dbReference>
<dbReference type="PROSITE" id="PS00383">
    <property type="entry name" value="TYR_PHOSPHATASE_1"/>
    <property type="match status" value="1"/>
</dbReference>
<accession>A0AA39ZRV3</accession>
<comment type="similarity">
    <text evidence="1">Belongs to the protein-tyrosine phosphatase family. Non-receptor class subfamily.</text>
</comment>
<feature type="domain" description="Rhodanese" evidence="6">
    <location>
        <begin position="312"/>
        <end position="428"/>
    </location>
</feature>
<evidence type="ECO:0000256" key="3">
    <source>
        <dbReference type="SAM" id="MobiDB-lite"/>
    </source>
</evidence>
<dbReference type="SMART" id="SM00450">
    <property type="entry name" value="RHOD"/>
    <property type="match status" value="1"/>
</dbReference>
<feature type="compositionally biased region" description="Polar residues" evidence="3">
    <location>
        <begin position="274"/>
        <end position="291"/>
    </location>
</feature>
<feature type="region of interest" description="Disordered" evidence="3">
    <location>
        <begin position="162"/>
        <end position="224"/>
    </location>
</feature>
<reference evidence="7" key="1">
    <citation type="submission" date="2023-06" db="EMBL/GenBank/DDBJ databases">
        <title>Genome-scale phylogeny and comparative genomics of the fungal order Sordariales.</title>
        <authorList>
            <consortium name="Lawrence Berkeley National Laboratory"/>
            <person name="Hensen N."/>
            <person name="Bonometti L."/>
            <person name="Westerberg I."/>
            <person name="Brannstrom I.O."/>
            <person name="Guillou S."/>
            <person name="Cros-Aarteil S."/>
            <person name="Calhoun S."/>
            <person name="Haridas S."/>
            <person name="Kuo A."/>
            <person name="Mondo S."/>
            <person name="Pangilinan J."/>
            <person name="Riley R."/>
            <person name="Labutti K."/>
            <person name="Andreopoulos B."/>
            <person name="Lipzen A."/>
            <person name="Chen C."/>
            <person name="Yanf M."/>
            <person name="Daum C."/>
            <person name="Ng V."/>
            <person name="Clum A."/>
            <person name="Steindorff A."/>
            <person name="Ohm R."/>
            <person name="Martin F."/>
            <person name="Silar P."/>
            <person name="Natvig D."/>
            <person name="Lalanne C."/>
            <person name="Gautier V."/>
            <person name="Ament-Velasquez S.L."/>
            <person name="Kruys A."/>
            <person name="Hutchinson M.I."/>
            <person name="Powell A.J."/>
            <person name="Barry K."/>
            <person name="Miller A.N."/>
            <person name="Grigoriev I.V."/>
            <person name="Debuchy R."/>
            <person name="Gladieux P."/>
            <person name="Thoren M.H."/>
            <person name="Johannesson H."/>
        </authorList>
    </citation>
    <scope>NUCLEOTIDE SEQUENCE</scope>
    <source>
        <strain evidence="7">CBS 540.89</strain>
    </source>
</reference>
<dbReference type="SMART" id="SM00404">
    <property type="entry name" value="PTPc_motif"/>
    <property type="match status" value="1"/>
</dbReference>
<dbReference type="Proteomes" id="UP001172159">
    <property type="component" value="Unassembled WGS sequence"/>
</dbReference>
<dbReference type="Pfam" id="PF00581">
    <property type="entry name" value="Rhodanese"/>
    <property type="match status" value="1"/>
</dbReference>
<dbReference type="InterPro" id="IPR029021">
    <property type="entry name" value="Prot-tyrosine_phosphatase-like"/>
</dbReference>
<dbReference type="PANTHER" id="PTHR19134">
    <property type="entry name" value="RECEPTOR-TYPE TYROSINE-PROTEIN PHOSPHATASE"/>
    <property type="match status" value="1"/>
</dbReference>
<feature type="region of interest" description="Disordered" evidence="3">
    <location>
        <begin position="1"/>
        <end position="110"/>
    </location>
</feature>
<protein>
    <recommendedName>
        <fullName evidence="2">protein-tyrosine-phosphatase</fullName>
        <ecNumber evidence="2">3.1.3.48</ecNumber>
    </recommendedName>
</protein>
<dbReference type="PROSITE" id="PS50056">
    <property type="entry name" value="TYR_PHOSPHATASE_2"/>
    <property type="match status" value="1"/>
</dbReference>
<evidence type="ECO:0000259" key="5">
    <source>
        <dbReference type="PROSITE" id="PS50056"/>
    </source>
</evidence>
<dbReference type="PANTHER" id="PTHR19134:SF561">
    <property type="entry name" value="PROTEIN TYROSINE PHOSPHATASE 36E, ISOFORM A"/>
    <property type="match status" value="1"/>
</dbReference>
<dbReference type="PRINTS" id="PR00700">
    <property type="entry name" value="PRTYPHPHTASE"/>
</dbReference>
<evidence type="ECO:0000313" key="8">
    <source>
        <dbReference type="Proteomes" id="UP001172159"/>
    </source>
</evidence>
<dbReference type="SUPFAM" id="SSF52799">
    <property type="entry name" value="(Phosphotyrosine protein) phosphatases II"/>
    <property type="match status" value="1"/>
</dbReference>